<evidence type="ECO:0000313" key="8">
    <source>
        <dbReference type="EMBL" id="GAA2033362.1"/>
    </source>
</evidence>
<keyword evidence="3 6" id="KW-1133">Transmembrane helix</keyword>
<comment type="caution">
    <text evidence="8">The sequence shown here is derived from an EMBL/GenBank/DDBJ whole genome shotgun (WGS) entry which is preliminary data.</text>
</comment>
<keyword evidence="2 6" id="KW-0812">Transmembrane</keyword>
<dbReference type="InterPro" id="IPR010445">
    <property type="entry name" value="LapA_dom"/>
</dbReference>
<protein>
    <recommendedName>
        <fullName evidence="7">Lipopolysaccharide assembly protein A domain-containing protein</fullName>
    </recommendedName>
</protein>
<dbReference type="RefSeq" id="WP_344666884.1">
    <property type="nucleotide sequence ID" value="NZ_BAAAQN010000020.1"/>
</dbReference>
<evidence type="ECO:0000256" key="5">
    <source>
        <dbReference type="SAM" id="MobiDB-lite"/>
    </source>
</evidence>
<evidence type="ECO:0000259" key="7">
    <source>
        <dbReference type="Pfam" id="PF06305"/>
    </source>
</evidence>
<feature type="transmembrane region" description="Helical" evidence="6">
    <location>
        <begin position="30"/>
        <end position="51"/>
    </location>
</feature>
<evidence type="ECO:0000256" key="3">
    <source>
        <dbReference type="ARBA" id="ARBA00022989"/>
    </source>
</evidence>
<reference evidence="8 9" key="1">
    <citation type="journal article" date="2019" name="Int. J. Syst. Evol. Microbiol.">
        <title>The Global Catalogue of Microorganisms (GCM) 10K type strain sequencing project: providing services to taxonomists for standard genome sequencing and annotation.</title>
        <authorList>
            <consortium name="The Broad Institute Genomics Platform"/>
            <consortium name="The Broad Institute Genome Sequencing Center for Infectious Disease"/>
            <person name="Wu L."/>
            <person name="Ma J."/>
        </authorList>
    </citation>
    <scope>NUCLEOTIDE SEQUENCE [LARGE SCALE GENOMIC DNA]</scope>
    <source>
        <strain evidence="8 9">JCM 16014</strain>
    </source>
</reference>
<feature type="transmembrane region" description="Helical" evidence="6">
    <location>
        <begin position="71"/>
        <end position="94"/>
    </location>
</feature>
<keyword evidence="1" id="KW-1003">Cell membrane</keyword>
<feature type="domain" description="Lipopolysaccharide assembly protein A" evidence="7">
    <location>
        <begin position="52"/>
        <end position="102"/>
    </location>
</feature>
<evidence type="ECO:0000256" key="2">
    <source>
        <dbReference type="ARBA" id="ARBA00022692"/>
    </source>
</evidence>
<gene>
    <name evidence="8" type="ORF">GCM10009839_37160</name>
</gene>
<dbReference type="Proteomes" id="UP001500751">
    <property type="component" value="Unassembled WGS sequence"/>
</dbReference>
<dbReference type="EMBL" id="BAAAQN010000020">
    <property type="protein sequence ID" value="GAA2033362.1"/>
    <property type="molecule type" value="Genomic_DNA"/>
</dbReference>
<feature type="region of interest" description="Disordered" evidence="5">
    <location>
        <begin position="107"/>
        <end position="135"/>
    </location>
</feature>
<name>A0ABN2UD89_9ACTN</name>
<evidence type="ECO:0000256" key="1">
    <source>
        <dbReference type="ARBA" id="ARBA00022475"/>
    </source>
</evidence>
<organism evidence="8 9">
    <name type="scientific">Catenulispora yoronensis</name>
    <dbReference type="NCBI Taxonomy" id="450799"/>
    <lineage>
        <taxon>Bacteria</taxon>
        <taxon>Bacillati</taxon>
        <taxon>Actinomycetota</taxon>
        <taxon>Actinomycetes</taxon>
        <taxon>Catenulisporales</taxon>
        <taxon>Catenulisporaceae</taxon>
        <taxon>Catenulispora</taxon>
    </lineage>
</organism>
<dbReference type="Pfam" id="PF06305">
    <property type="entry name" value="LapA_dom"/>
    <property type="match status" value="1"/>
</dbReference>
<proteinExistence type="predicted"/>
<evidence type="ECO:0000256" key="6">
    <source>
        <dbReference type="SAM" id="Phobius"/>
    </source>
</evidence>
<evidence type="ECO:0000256" key="4">
    <source>
        <dbReference type="ARBA" id="ARBA00023136"/>
    </source>
</evidence>
<sequence>MEKTRIAEKTQVMEKPQRKAKQASYRTRTAYAWIAICAAVVIAIALVVFIAQNAQPVQVTFLVWHGRFPLAVTLLAAAATSGAVATGIGSARILQLRSRRRSADVLPVPRVGAAGTPGDEAAGPSDVVGVTGTGR</sequence>
<keyword evidence="9" id="KW-1185">Reference proteome</keyword>
<accession>A0ABN2UD89</accession>
<evidence type="ECO:0000313" key="9">
    <source>
        <dbReference type="Proteomes" id="UP001500751"/>
    </source>
</evidence>
<keyword evidence="4 6" id="KW-0472">Membrane</keyword>